<reference evidence="1 2" key="1">
    <citation type="submission" date="2019-05" db="EMBL/GenBank/DDBJ databases">
        <title>Emergence of the Ug99 lineage of the wheat stem rust pathogen through somatic hybridization.</title>
        <authorList>
            <person name="Li F."/>
            <person name="Upadhyaya N.M."/>
            <person name="Sperschneider J."/>
            <person name="Matny O."/>
            <person name="Nguyen-Phuc H."/>
            <person name="Mago R."/>
            <person name="Raley C."/>
            <person name="Miller M.E."/>
            <person name="Silverstein K.A.T."/>
            <person name="Henningsen E."/>
            <person name="Hirsch C.D."/>
            <person name="Visser B."/>
            <person name="Pretorius Z.A."/>
            <person name="Steffenson B.J."/>
            <person name="Schwessinger B."/>
            <person name="Dodds P.N."/>
            <person name="Figueroa M."/>
        </authorList>
    </citation>
    <scope>NUCLEOTIDE SEQUENCE [LARGE SCALE GENOMIC DNA]</scope>
    <source>
        <strain evidence="1 2">Ug99</strain>
    </source>
</reference>
<dbReference type="Proteomes" id="UP000325313">
    <property type="component" value="Unassembled WGS sequence"/>
</dbReference>
<dbReference type="EMBL" id="VDEP01000371">
    <property type="protein sequence ID" value="KAA1095813.1"/>
    <property type="molecule type" value="Genomic_DNA"/>
</dbReference>
<evidence type="ECO:0000313" key="2">
    <source>
        <dbReference type="Proteomes" id="UP000325313"/>
    </source>
</evidence>
<protein>
    <submittedName>
        <fullName evidence="1">Uncharacterized protein</fullName>
    </submittedName>
</protein>
<name>A0A5B0P3T5_PUCGR</name>
<organism evidence="1 2">
    <name type="scientific">Puccinia graminis f. sp. tritici</name>
    <dbReference type="NCBI Taxonomy" id="56615"/>
    <lineage>
        <taxon>Eukaryota</taxon>
        <taxon>Fungi</taxon>
        <taxon>Dikarya</taxon>
        <taxon>Basidiomycota</taxon>
        <taxon>Pucciniomycotina</taxon>
        <taxon>Pucciniomycetes</taxon>
        <taxon>Pucciniales</taxon>
        <taxon>Pucciniaceae</taxon>
        <taxon>Puccinia</taxon>
    </lineage>
</organism>
<proteinExistence type="predicted"/>
<evidence type="ECO:0000313" key="1">
    <source>
        <dbReference type="EMBL" id="KAA1095813.1"/>
    </source>
</evidence>
<dbReference type="AlphaFoldDB" id="A0A5B0P3T5"/>
<accession>A0A5B0P3T5</accession>
<comment type="caution">
    <text evidence="1">The sequence shown here is derived from an EMBL/GenBank/DDBJ whole genome shotgun (WGS) entry which is preliminary data.</text>
</comment>
<gene>
    <name evidence="1" type="ORF">PGTUg99_032177</name>
</gene>
<sequence length="67" mass="7910">MDYKEARNYVEVDSIRILLCKPINQHSWFKREGLNLVKVKSRKIRLIYTYSCQVDVSLSAFDAGDRE</sequence>